<dbReference type="InterPro" id="IPR036010">
    <property type="entry name" value="2Fe-2S_ferredoxin-like_sf"/>
</dbReference>
<keyword evidence="9" id="KW-1185">Reference proteome</keyword>
<dbReference type="PRINTS" id="PR00355">
    <property type="entry name" value="ADRENODOXIN"/>
</dbReference>
<evidence type="ECO:0000256" key="1">
    <source>
        <dbReference type="ARBA" id="ARBA00010914"/>
    </source>
</evidence>
<evidence type="ECO:0000313" key="8">
    <source>
        <dbReference type="EMBL" id="GAA3996626.1"/>
    </source>
</evidence>
<dbReference type="InterPro" id="IPR001041">
    <property type="entry name" value="2Fe-2S_ferredoxin-type"/>
</dbReference>
<keyword evidence="4" id="KW-0408">Iron</keyword>
<reference evidence="9" key="1">
    <citation type="journal article" date="2019" name="Int. J. Syst. Evol. Microbiol.">
        <title>The Global Catalogue of Microorganisms (GCM) 10K type strain sequencing project: providing services to taxonomists for standard genome sequencing and annotation.</title>
        <authorList>
            <consortium name="The Broad Institute Genomics Platform"/>
            <consortium name="The Broad Institute Genome Sequencing Center for Infectious Disease"/>
            <person name="Wu L."/>
            <person name="Ma J."/>
        </authorList>
    </citation>
    <scope>NUCLEOTIDE SEQUENCE [LARGE SCALE GENOMIC DNA]</scope>
    <source>
        <strain evidence="9">JCM 17027</strain>
    </source>
</reference>
<dbReference type="RefSeq" id="WP_345595564.1">
    <property type="nucleotide sequence ID" value="NZ_BAABCQ010000117.1"/>
</dbReference>
<dbReference type="PROSITE" id="PS51085">
    <property type="entry name" value="2FE2S_FER_2"/>
    <property type="match status" value="1"/>
</dbReference>
<keyword evidence="2" id="KW-0001">2Fe-2S</keyword>
<gene>
    <name evidence="8" type="ORF">GCM10022384_49800</name>
</gene>
<accession>A0ABP7RF85</accession>
<organism evidence="8 9">
    <name type="scientific">Streptomyces marokkonensis</name>
    <dbReference type="NCBI Taxonomy" id="324855"/>
    <lineage>
        <taxon>Bacteria</taxon>
        <taxon>Bacillati</taxon>
        <taxon>Actinomycetota</taxon>
        <taxon>Actinomycetes</taxon>
        <taxon>Kitasatosporales</taxon>
        <taxon>Streptomycetaceae</taxon>
        <taxon>Streptomyces</taxon>
    </lineage>
</organism>
<sequence length="107" mass="11630">MPKITYVSVDGNERTVDVSVGTSVMRAAVVNDVEGIVAQCGGNAQCATCHVYVDETTVDKLTDRLPVEDELLDFTTCARRPTSRLSCQLEVTEAMDGLIVHTPERQS</sequence>
<evidence type="ECO:0000256" key="2">
    <source>
        <dbReference type="ARBA" id="ARBA00022714"/>
    </source>
</evidence>
<comment type="similarity">
    <text evidence="1">Belongs to the adrenodoxin/putidaredoxin family.</text>
</comment>
<dbReference type="Proteomes" id="UP001500034">
    <property type="component" value="Unassembled WGS sequence"/>
</dbReference>
<dbReference type="InterPro" id="IPR012675">
    <property type="entry name" value="Beta-grasp_dom_sf"/>
</dbReference>
<comment type="caution">
    <text evidence="8">The sequence shown here is derived from an EMBL/GenBank/DDBJ whole genome shotgun (WGS) entry which is preliminary data.</text>
</comment>
<dbReference type="Pfam" id="PF00111">
    <property type="entry name" value="Fer2"/>
    <property type="match status" value="1"/>
</dbReference>
<dbReference type="InterPro" id="IPR001055">
    <property type="entry name" value="Adrenodoxin-like"/>
</dbReference>
<dbReference type="SUPFAM" id="SSF54292">
    <property type="entry name" value="2Fe-2S ferredoxin-like"/>
    <property type="match status" value="1"/>
</dbReference>
<evidence type="ECO:0000256" key="6">
    <source>
        <dbReference type="ARBA" id="ARBA00034078"/>
    </source>
</evidence>
<comment type="cofactor">
    <cofactor evidence="6">
        <name>[2Fe-2S] cluster</name>
        <dbReference type="ChEBI" id="CHEBI:190135"/>
    </cofactor>
</comment>
<evidence type="ECO:0000256" key="4">
    <source>
        <dbReference type="ARBA" id="ARBA00023004"/>
    </source>
</evidence>
<name>A0ABP7RF85_9ACTN</name>
<evidence type="ECO:0000256" key="3">
    <source>
        <dbReference type="ARBA" id="ARBA00022723"/>
    </source>
</evidence>
<evidence type="ECO:0000313" key="9">
    <source>
        <dbReference type="Proteomes" id="UP001500034"/>
    </source>
</evidence>
<evidence type="ECO:0000259" key="7">
    <source>
        <dbReference type="PROSITE" id="PS51085"/>
    </source>
</evidence>
<keyword evidence="5" id="KW-0411">Iron-sulfur</keyword>
<dbReference type="Gene3D" id="3.10.20.30">
    <property type="match status" value="1"/>
</dbReference>
<dbReference type="PANTHER" id="PTHR23426">
    <property type="entry name" value="FERREDOXIN/ADRENODOXIN"/>
    <property type="match status" value="1"/>
</dbReference>
<feature type="domain" description="2Fe-2S ferredoxin-type" evidence="7">
    <location>
        <begin position="2"/>
        <end position="106"/>
    </location>
</feature>
<proteinExistence type="inferred from homology"/>
<keyword evidence="3" id="KW-0479">Metal-binding</keyword>
<dbReference type="PANTHER" id="PTHR23426:SF65">
    <property type="entry name" value="FERREDOXIN-2, MITOCHONDRIAL"/>
    <property type="match status" value="1"/>
</dbReference>
<dbReference type="EMBL" id="BAABCQ010000117">
    <property type="protein sequence ID" value="GAA3996626.1"/>
    <property type="molecule type" value="Genomic_DNA"/>
</dbReference>
<dbReference type="CDD" id="cd00207">
    <property type="entry name" value="fer2"/>
    <property type="match status" value="1"/>
</dbReference>
<protein>
    <submittedName>
        <fullName evidence="8">2Fe-2S iron-sulfur cluster-binding protein</fullName>
    </submittedName>
</protein>
<evidence type="ECO:0000256" key="5">
    <source>
        <dbReference type="ARBA" id="ARBA00023014"/>
    </source>
</evidence>